<dbReference type="Gene3D" id="3.40.50.12500">
    <property type="match status" value="1"/>
</dbReference>
<evidence type="ECO:0000313" key="1">
    <source>
        <dbReference type="EMBL" id="GAI10103.1"/>
    </source>
</evidence>
<gene>
    <name evidence="1" type="ORF">S06H3_10700</name>
</gene>
<name>X1KTT1_9ZZZZ</name>
<dbReference type="InterPro" id="IPR053714">
    <property type="entry name" value="Iso_Racemase_Enz_sf"/>
</dbReference>
<organism evidence="1">
    <name type="scientific">marine sediment metagenome</name>
    <dbReference type="NCBI Taxonomy" id="412755"/>
    <lineage>
        <taxon>unclassified sequences</taxon>
        <taxon>metagenomes</taxon>
        <taxon>ecological metagenomes</taxon>
    </lineage>
</organism>
<feature type="non-terminal residue" evidence="1">
    <location>
        <position position="1"/>
    </location>
</feature>
<comment type="caution">
    <text evidence="1">The sequence shown here is derived from an EMBL/GenBank/DDBJ whole genome shotgun (WGS) entry which is preliminary data.</text>
</comment>
<reference evidence="1" key="1">
    <citation type="journal article" date="2014" name="Front. Microbiol.">
        <title>High frequency of phylogenetically diverse reductive dehalogenase-homologous genes in deep subseafloor sedimentary metagenomes.</title>
        <authorList>
            <person name="Kawai M."/>
            <person name="Futagami T."/>
            <person name="Toyoda A."/>
            <person name="Takaki Y."/>
            <person name="Nishi S."/>
            <person name="Hori S."/>
            <person name="Arai W."/>
            <person name="Tsubouchi T."/>
            <person name="Morono Y."/>
            <person name="Uchiyama I."/>
            <person name="Ito T."/>
            <person name="Fujiyama A."/>
            <person name="Inagaki F."/>
            <person name="Takami H."/>
        </authorList>
    </citation>
    <scope>NUCLEOTIDE SEQUENCE</scope>
    <source>
        <strain evidence="1">Expedition CK06-06</strain>
    </source>
</reference>
<dbReference type="EMBL" id="BARV01005017">
    <property type="protein sequence ID" value="GAI10103.1"/>
    <property type="molecule type" value="Genomic_DNA"/>
</dbReference>
<protein>
    <submittedName>
        <fullName evidence="1">Uncharacterized protein</fullName>
    </submittedName>
</protein>
<sequence>CMWSYILGIVDTAEEEIGKPVITACNAVLYNILKMLGIPDPVYHYGQLLQRPRLAQSTKEPAVA</sequence>
<accession>X1KTT1</accession>
<proteinExistence type="predicted"/>
<dbReference type="AlphaFoldDB" id="X1KTT1"/>